<evidence type="ECO:0000313" key="1">
    <source>
        <dbReference type="EMBL" id="KHA69914.1"/>
    </source>
</evidence>
<dbReference type="PANTHER" id="PTHR40275:SF1">
    <property type="entry name" value="SSL7038 PROTEIN"/>
    <property type="match status" value="1"/>
</dbReference>
<reference evidence="1 2" key="1">
    <citation type="submission" date="2014-10" db="EMBL/GenBank/DDBJ databases">
        <title>Draft genome sequence of Pseudomonas chlororaphis EA105.</title>
        <authorList>
            <person name="McCully L.M."/>
            <person name="Bitzer A.S."/>
            <person name="Spence C."/>
            <person name="Bais H."/>
            <person name="Silby M.W."/>
        </authorList>
    </citation>
    <scope>NUCLEOTIDE SEQUENCE [LARGE SCALE GENOMIC DNA]</scope>
    <source>
        <strain evidence="1 2">EA105</strain>
    </source>
</reference>
<dbReference type="PATRIC" id="fig|587753.9.peg.5271"/>
<sequence>MSQTLTNFDVAALLDSDEAISEYLSQVLADGDNEEFLRAIGYVLKARGMTQVAKTSGMGRESLYKAFAPGAKPRFETVLKVMHALGIDLYAQPGHAINQPVV</sequence>
<dbReference type="PANTHER" id="PTHR40275">
    <property type="entry name" value="SSL7038 PROTEIN"/>
    <property type="match status" value="1"/>
</dbReference>
<dbReference type="Proteomes" id="UP000030564">
    <property type="component" value="Unassembled WGS sequence"/>
</dbReference>
<proteinExistence type="predicted"/>
<dbReference type="GO" id="GO:0003677">
    <property type="term" value="F:DNA binding"/>
    <property type="evidence" value="ECO:0007669"/>
    <property type="project" value="InterPro"/>
</dbReference>
<accession>A0A0A6D5Q5</accession>
<gene>
    <name evidence="1" type="ORF">NZ35_28560</name>
</gene>
<dbReference type="NCBIfam" id="TIGR02684">
    <property type="entry name" value="dnstrm_HI1420"/>
    <property type="match status" value="1"/>
</dbReference>
<dbReference type="Pfam" id="PF21716">
    <property type="entry name" value="dnstrm_HI1420"/>
    <property type="match status" value="1"/>
</dbReference>
<comment type="caution">
    <text evidence="1">The sequence shown here is derived from an EMBL/GenBank/DDBJ whole genome shotgun (WGS) entry which is preliminary data.</text>
</comment>
<dbReference type="InterPro" id="IPR010982">
    <property type="entry name" value="Lambda_DNA-bd_dom_sf"/>
</dbReference>
<dbReference type="EMBL" id="JSFK01000057">
    <property type="protein sequence ID" value="KHA69914.1"/>
    <property type="molecule type" value="Genomic_DNA"/>
</dbReference>
<organism evidence="1 2">
    <name type="scientific">Pseudomonas chlororaphis</name>
    <dbReference type="NCBI Taxonomy" id="587753"/>
    <lineage>
        <taxon>Bacteria</taxon>
        <taxon>Pseudomonadati</taxon>
        <taxon>Pseudomonadota</taxon>
        <taxon>Gammaproteobacteria</taxon>
        <taxon>Pseudomonadales</taxon>
        <taxon>Pseudomonadaceae</taxon>
        <taxon>Pseudomonas</taxon>
    </lineage>
</organism>
<dbReference type="OrthoDB" id="9798416at2"/>
<dbReference type="AlphaFoldDB" id="A0A0A6D5Q5"/>
<dbReference type="SUPFAM" id="SSF47413">
    <property type="entry name" value="lambda repressor-like DNA-binding domains"/>
    <property type="match status" value="1"/>
</dbReference>
<name>A0A0A6D5Q5_9PSED</name>
<evidence type="ECO:0000313" key="2">
    <source>
        <dbReference type="Proteomes" id="UP000030564"/>
    </source>
</evidence>
<dbReference type="InterPro" id="IPR014057">
    <property type="entry name" value="HI1420"/>
</dbReference>
<protein>
    <submittedName>
        <fullName evidence="1">Addiction module antitoxin</fullName>
    </submittedName>
</protein>